<reference evidence="2 3" key="1">
    <citation type="journal article" date="2013" name="Genome Announc.">
        <title>Genome Sequence of Mycoplasma parvum (Formerly Eperythrozoon parvum), a Diminutive Hemoplasma of the Pig.</title>
        <authorList>
            <person name="do Nascimento N.C."/>
            <person name="Dos Santos A.P."/>
            <person name="Chu Y."/>
            <person name="Guimaraes A.M."/>
            <person name="Pagliaro A."/>
            <person name="Messick J.B."/>
        </authorList>
    </citation>
    <scope>NUCLEOTIDE SEQUENCE [LARGE SCALE GENOMIC DNA]</scope>
    <source>
        <strain evidence="2 3">Indiana</strain>
    </source>
</reference>
<dbReference type="AlphaFoldDB" id="U5NG19"/>
<name>U5NG19_9MOLU</name>
<sequence length="390" mass="46054">MGRAELINRRLIKDFGEKFLHKIDEYEYISIFLHIKPDYDAYASLFSLYYWININFKNKIIALWIYPEEMSKNEKYLFNWKDGEILTEFPEKELKESLGIIVDTPNQERVLTQKHYFCNELIIIDHHPKMDAFAQLEFINHSYSSTAEILGELFLIFEKSEKKLNFDPRIARYLYAGVITDSNFFKDHLTPQTFYVLWKFLEKGINRKEINSVISENSLNKKLFDQEIVRNIRVTPNGLAFSIVKASLLKKYEIQDYLSAITNLEGIEGIQIWAILIQDESFDRWKCSIRSKELAIDSIAKLFKGGGHKKSASVLFKTRIDFLNLVIFLDKYLVKFGYTNISNYRNFGKSKFLNLYKFFLVIIKVLVKSDKWRAKIESRGCYIWNSTQVI</sequence>
<dbReference type="KEGG" id="mpv:PRV_02330"/>
<evidence type="ECO:0000313" key="3">
    <source>
        <dbReference type="Proteomes" id="UP000017119"/>
    </source>
</evidence>
<protein>
    <recommendedName>
        <fullName evidence="1">DDH domain-containing protein</fullName>
    </recommendedName>
</protein>
<dbReference type="Proteomes" id="UP000017119">
    <property type="component" value="Chromosome"/>
</dbReference>
<dbReference type="Gene3D" id="3.10.310.30">
    <property type="match status" value="1"/>
</dbReference>
<dbReference type="InterPro" id="IPR038763">
    <property type="entry name" value="DHH_sf"/>
</dbReference>
<dbReference type="Gene3D" id="3.90.1640.10">
    <property type="entry name" value="inorganic pyrophosphatase (n-terminal core)"/>
    <property type="match status" value="1"/>
</dbReference>
<accession>U5NG19</accession>
<feature type="domain" description="DDH" evidence="1">
    <location>
        <begin position="29"/>
        <end position="178"/>
    </location>
</feature>
<gene>
    <name evidence="2" type="ORF">PRV_02330</name>
</gene>
<proteinExistence type="predicted"/>
<dbReference type="Pfam" id="PF01368">
    <property type="entry name" value="DHH"/>
    <property type="match status" value="1"/>
</dbReference>
<dbReference type="InterPro" id="IPR001667">
    <property type="entry name" value="DDH_dom"/>
</dbReference>
<evidence type="ECO:0000259" key="1">
    <source>
        <dbReference type="Pfam" id="PF01368"/>
    </source>
</evidence>
<dbReference type="EMBL" id="CP006771">
    <property type="protein sequence ID" value="AGX89203.1"/>
    <property type="molecule type" value="Genomic_DNA"/>
</dbReference>
<dbReference type="RefSeq" id="WP_022770199.1">
    <property type="nucleotide sequence ID" value="NC_022575.1"/>
</dbReference>
<keyword evidence="3" id="KW-1185">Reference proteome</keyword>
<dbReference type="PANTHER" id="PTHR47618:SF1">
    <property type="entry name" value="BIFUNCTIONAL OLIGORIBONUCLEASE AND PAP PHOSPHATASE NRNA"/>
    <property type="match status" value="1"/>
</dbReference>
<dbReference type="STRING" id="1403316.PRV_02330"/>
<dbReference type="InterPro" id="IPR051319">
    <property type="entry name" value="Oligoribo/pAp-PDE_c-di-AMP_PDE"/>
</dbReference>
<evidence type="ECO:0000313" key="2">
    <source>
        <dbReference type="EMBL" id="AGX89203.1"/>
    </source>
</evidence>
<dbReference type="SUPFAM" id="SSF64182">
    <property type="entry name" value="DHH phosphoesterases"/>
    <property type="match status" value="1"/>
</dbReference>
<organism evidence="2 3">
    <name type="scientific">Mycoplasma parvum str. Indiana</name>
    <dbReference type="NCBI Taxonomy" id="1403316"/>
    <lineage>
        <taxon>Bacteria</taxon>
        <taxon>Bacillati</taxon>
        <taxon>Mycoplasmatota</taxon>
        <taxon>Mollicutes</taxon>
        <taxon>Mycoplasmataceae</taxon>
        <taxon>Mycoplasma</taxon>
    </lineage>
</organism>
<dbReference type="PANTHER" id="PTHR47618">
    <property type="entry name" value="BIFUNCTIONAL OLIGORIBONUCLEASE AND PAP PHOSPHATASE NRNA"/>
    <property type="match status" value="1"/>
</dbReference>
<dbReference type="HOGENOM" id="CLU_039720_1_0_14"/>
<dbReference type="OrthoDB" id="9803668at2"/>